<dbReference type="EMBL" id="FONG01000027">
    <property type="protein sequence ID" value="SFF75374.1"/>
    <property type="molecule type" value="Genomic_DNA"/>
</dbReference>
<evidence type="ECO:0008006" key="4">
    <source>
        <dbReference type="Google" id="ProtNLM"/>
    </source>
</evidence>
<evidence type="ECO:0000256" key="1">
    <source>
        <dbReference type="SAM" id="MobiDB-lite"/>
    </source>
</evidence>
<dbReference type="STRING" id="380248.SAMN05216251_12765"/>
<dbReference type="Proteomes" id="UP000199323">
    <property type="component" value="Unassembled WGS sequence"/>
</dbReference>
<gene>
    <name evidence="2" type="ORF">SAMN05216251_12765</name>
</gene>
<sequence>MTAPDPAAPYVKWRPPIHWAAVLIEVGHGRIILNQHLGAPGRFILPGGPVPPHTTPAEAAADTMLSDGPGLPDLRELVIDTTQMRRRDIHVHILATTPLTEDHAAALRPSDARAHPRILSLSEALTVLHPRGRLRLEAALDALATGQTHRLDNGMRSAPDTPPHSEPKHDALPRPRQPPTLRAAAALHTGT</sequence>
<dbReference type="SUPFAM" id="SSF55811">
    <property type="entry name" value="Nudix"/>
    <property type="match status" value="1"/>
</dbReference>
<evidence type="ECO:0000313" key="2">
    <source>
        <dbReference type="EMBL" id="SFF75374.1"/>
    </source>
</evidence>
<reference evidence="2 3" key="1">
    <citation type="submission" date="2016-10" db="EMBL/GenBank/DDBJ databases">
        <authorList>
            <person name="de Groot N.N."/>
        </authorList>
    </citation>
    <scope>NUCLEOTIDE SEQUENCE [LARGE SCALE GENOMIC DNA]</scope>
    <source>
        <strain evidence="2 3">CGMCC 4.3510</strain>
    </source>
</reference>
<accession>A0A1I2L7S3</accession>
<name>A0A1I2L7S3_9ACTN</name>
<feature type="compositionally biased region" description="Basic and acidic residues" evidence="1">
    <location>
        <begin position="163"/>
        <end position="173"/>
    </location>
</feature>
<protein>
    <recommendedName>
        <fullName evidence="4">NUDIX hydrolase</fullName>
    </recommendedName>
</protein>
<organism evidence="2 3">
    <name type="scientific">Actinacidiphila alni</name>
    <dbReference type="NCBI Taxonomy" id="380248"/>
    <lineage>
        <taxon>Bacteria</taxon>
        <taxon>Bacillati</taxon>
        <taxon>Actinomycetota</taxon>
        <taxon>Actinomycetes</taxon>
        <taxon>Kitasatosporales</taxon>
        <taxon>Streptomycetaceae</taxon>
        <taxon>Actinacidiphila</taxon>
    </lineage>
</organism>
<dbReference type="InterPro" id="IPR015797">
    <property type="entry name" value="NUDIX_hydrolase-like_dom_sf"/>
</dbReference>
<dbReference type="RefSeq" id="WP_093717234.1">
    <property type="nucleotide sequence ID" value="NZ_FONG01000027.1"/>
</dbReference>
<proteinExistence type="predicted"/>
<feature type="region of interest" description="Disordered" evidence="1">
    <location>
        <begin position="147"/>
        <end position="191"/>
    </location>
</feature>
<dbReference type="AlphaFoldDB" id="A0A1I2L7S3"/>
<evidence type="ECO:0000313" key="3">
    <source>
        <dbReference type="Proteomes" id="UP000199323"/>
    </source>
</evidence>
<keyword evidence="3" id="KW-1185">Reference proteome</keyword>